<organism evidence="2 4">
    <name type="scientific">Kaistella antarctica</name>
    <dbReference type="NCBI Taxonomy" id="266748"/>
    <lineage>
        <taxon>Bacteria</taxon>
        <taxon>Pseudomonadati</taxon>
        <taxon>Bacteroidota</taxon>
        <taxon>Flavobacteriia</taxon>
        <taxon>Flavobacteriales</taxon>
        <taxon>Weeksellaceae</taxon>
        <taxon>Chryseobacterium group</taxon>
        <taxon>Kaistella</taxon>
    </lineage>
</organism>
<evidence type="ECO:0000313" key="2">
    <source>
        <dbReference type="EMBL" id="VEI01429.1"/>
    </source>
</evidence>
<accession>A0A448NUM9</accession>
<dbReference type="OrthoDB" id="1122071at2"/>
<dbReference type="AlphaFoldDB" id="A0A448NUM9"/>
<evidence type="ECO:0000313" key="1">
    <source>
        <dbReference type="EMBL" id="KEY18567.1"/>
    </source>
</evidence>
<evidence type="ECO:0000313" key="3">
    <source>
        <dbReference type="Proteomes" id="UP000028349"/>
    </source>
</evidence>
<protein>
    <submittedName>
        <fullName evidence="2">Uncharacterized protein</fullName>
    </submittedName>
</protein>
<gene>
    <name evidence="1" type="ORF">HY04_08660</name>
    <name evidence="2" type="ORF">NCTC13489_02739</name>
</gene>
<dbReference type="Proteomes" id="UP000028349">
    <property type="component" value="Unassembled WGS sequence"/>
</dbReference>
<dbReference type="EMBL" id="LR134441">
    <property type="protein sequence ID" value="VEI01429.1"/>
    <property type="molecule type" value="Genomic_DNA"/>
</dbReference>
<dbReference type="Proteomes" id="UP000270036">
    <property type="component" value="Chromosome"/>
</dbReference>
<name>A0A448NUM9_9FLAO</name>
<proteinExistence type="predicted"/>
<reference evidence="2 4" key="2">
    <citation type="submission" date="2018-12" db="EMBL/GenBank/DDBJ databases">
        <authorList>
            <consortium name="Pathogen Informatics"/>
        </authorList>
    </citation>
    <scope>NUCLEOTIDE SEQUENCE [LARGE SCALE GENOMIC DNA]</scope>
    <source>
        <strain evidence="2 4">NCTC13489</strain>
    </source>
</reference>
<reference evidence="1 3" key="1">
    <citation type="submission" date="2014-07" db="EMBL/GenBank/DDBJ databases">
        <authorList>
            <person name="Pisani N.G."/>
            <person name="Newman J.D."/>
        </authorList>
    </citation>
    <scope>NUCLEOTIDE SEQUENCE [LARGE SCALE GENOMIC DNA]</scope>
    <source>
        <strain evidence="1 3">LMG 24720</strain>
    </source>
</reference>
<sequence>MDTRISNQKLELIQWLSALEDQSVIEKLITFRKEETKDWWDSISAKERNAIEKGINDADDKKLNSHSEVRKIYEKWL</sequence>
<keyword evidence="3" id="KW-1185">Reference proteome</keyword>
<evidence type="ECO:0000313" key="4">
    <source>
        <dbReference type="Proteomes" id="UP000270036"/>
    </source>
</evidence>
<dbReference type="EMBL" id="JPEP01000002">
    <property type="protein sequence ID" value="KEY18567.1"/>
    <property type="molecule type" value="Genomic_DNA"/>
</dbReference>
<dbReference type="KEGG" id="cant:NCTC13489_02739"/>
<dbReference type="RefSeq" id="WP_034718947.1">
    <property type="nucleotide sequence ID" value="NZ_FOIX01000001.1"/>
</dbReference>
<dbReference type="STRING" id="266748.HY04_08660"/>